<proteinExistence type="predicted"/>
<dbReference type="Proteomes" id="UP000005463">
    <property type="component" value="Unassembled WGS sequence"/>
</dbReference>
<sequence>MHGSGYIGHKCQSCIGTGTYDHGIIASCVLVDMHRAFGDHCLHLRDASIRSGRAAARRSSHIALAPRCALPREVHVFVSVYNDAARRSAKLPTANHGFACGPRRRSPCGIDQANARQFPSSQLKPPNGPRVGTAHRMLAALSTRPALGKPHAASAALLRSPTSGALEKRQDHIRMAPKLSPNPDPSPPTKANLREYSACPS</sequence>
<evidence type="ECO:0000256" key="1">
    <source>
        <dbReference type="SAM" id="MobiDB-lite"/>
    </source>
</evidence>
<protein>
    <submittedName>
        <fullName evidence="2">Uncharacterized protein</fullName>
    </submittedName>
</protein>
<feature type="region of interest" description="Disordered" evidence="1">
    <location>
        <begin position="151"/>
        <end position="201"/>
    </location>
</feature>
<evidence type="ECO:0000313" key="3">
    <source>
        <dbReference type="Proteomes" id="UP000005463"/>
    </source>
</evidence>
<organism evidence="2 3">
    <name type="scientific">Burkholderia ambifaria IOP40-10</name>
    <dbReference type="NCBI Taxonomy" id="396596"/>
    <lineage>
        <taxon>Bacteria</taxon>
        <taxon>Pseudomonadati</taxon>
        <taxon>Pseudomonadota</taxon>
        <taxon>Betaproteobacteria</taxon>
        <taxon>Burkholderiales</taxon>
        <taxon>Burkholderiaceae</taxon>
        <taxon>Burkholderia</taxon>
        <taxon>Burkholderia cepacia complex</taxon>
    </lineage>
</organism>
<name>B1FP39_9BURK</name>
<dbReference type="PATRIC" id="fig|396596.7.peg.1453"/>
<reference evidence="2 3" key="1">
    <citation type="submission" date="2008-03" db="EMBL/GenBank/DDBJ databases">
        <title>Sequencing of the draft genome and assembly of Burkholderia ambifaria IOP40-10.</title>
        <authorList>
            <consortium name="US DOE Joint Genome Institute (JGI-PGF)"/>
            <person name="Copeland A."/>
            <person name="Lucas S."/>
            <person name="Lapidus A."/>
            <person name="Glavina del Rio T."/>
            <person name="Dalin E."/>
            <person name="Tice H."/>
            <person name="Bruce D."/>
            <person name="Goodwin L."/>
            <person name="Pitluck S."/>
            <person name="Larimer F."/>
            <person name="Land M.L."/>
            <person name="Hauser L."/>
            <person name="Tiedje J."/>
            <person name="Richardson P."/>
        </authorList>
    </citation>
    <scope>NUCLEOTIDE SEQUENCE [LARGE SCALE GENOMIC DNA]</scope>
    <source>
        <strain evidence="2 3">IOP40-10</strain>
    </source>
</reference>
<dbReference type="AlphaFoldDB" id="B1FP39"/>
<evidence type="ECO:0000313" key="2">
    <source>
        <dbReference type="EMBL" id="EDT00677.1"/>
    </source>
</evidence>
<comment type="caution">
    <text evidence="2">The sequence shown here is derived from an EMBL/GenBank/DDBJ whole genome shotgun (WGS) entry which is preliminary data.</text>
</comment>
<gene>
    <name evidence="2" type="ORF">BamIOP4010DRAFT_5800</name>
</gene>
<dbReference type="EMBL" id="ABLC01000254">
    <property type="protein sequence ID" value="EDT00677.1"/>
    <property type="molecule type" value="Genomic_DNA"/>
</dbReference>
<accession>B1FP39</accession>